<evidence type="ECO:0000313" key="3">
    <source>
        <dbReference type="EMBL" id="WEJ63563.1"/>
    </source>
</evidence>
<accession>A0ABY8CC46</accession>
<gene>
    <name evidence="3" type="ORF">NR989_04730</name>
</gene>
<sequence length="151" mass="16708">MKLIQLIIAISLFSFLSHTYAAEGLIVHQSAFHPKQTMDKFETLAKQKGLNIFARINHSAGAQKIGKQLPATELLIFGNPKGGTPLMECAQTAGIDLPLKVLVWQDKDNKVWLGYNDMNFIANRHNIKECPAINKLQQALAGLVKQAITTQ</sequence>
<keyword evidence="1" id="KW-0732">Signal</keyword>
<keyword evidence="4" id="KW-1185">Reference proteome</keyword>
<reference evidence="3 4" key="1">
    <citation type="submission" date="2022-06" db="EMBL/GenBank/DDBJ databases">
        <title>Thiomicrohabdus sp. nov, an obligately chemolithoautotrophic, sulfur-oxidizing bacterium isolated from beach of Guanyin Mountain. Amoy.</title>
        <authorList>
            <person name="Zhu H."/>
        </authorList>
    </citation>
    <scope>NUCLEOTIDE SEQUENCE [LARGE SCALE GENOMIC DNA]</scope>
    <source>
        <strain evidence="3 4">XGS-01</strain>
    </source>
</reference>
<protein>
    <submittedName>
        <fullName evidence="3">DUF302 domain-containing protein</fullName>
    </submittedName>
</protein>
<name>A0ABY8CC46_9GAMM</name>
<feature type="signal peptide" evidence="1">
    <location>
        <begin position="1"/>
        <end position="21"/>
    </location>
</feature>
<feature type="domain" description="DUF302" evidence="2">
    <location>
        <begin position="56"/>
        <end position="117"/>
    </location>
</feature>
<evidence type="ECO:0000256" key="1">
    <source>
        <dbReference type="SAM" id="SignalP"/>
    </source>
</evidence>
<organism evidence="3 4">
    <name type="scientific">Thiomicrorhabdus lithotrophica</name>
    <dbReference type="NCBI Taxonomy" id="2949997"/>
    <lineage>
        <taxon>Bacteria</taxon>
        <taxon>Pseudomonadati</taxon>
        <taxon>Pseudomonadota</taxon>
        <taxon>Gammaproteobacteria</taxon>
        <taxon>Thiotrichales</taxon>
        <taxon>Piscirickettsiaceae</taxon>
        <taxon>Thiomicrorhabdus</taxon>
    </lineage>
</organism>
<evidence type="ECO:0000313" key="4">
    <source>
        <dbReference type="Proteomes" id="UP001222275"/>
    </source>
</evidence>
<dbReference type="Proteomes" id="UP001222275">
    <property type="component" value="Chromosome"/>
</dbReference>
<dbReference type="Gene3D" id="3.30.310.70">
    <property type="entry name" value="TT1751-like domain"/>
    <property type="match status" value="1"/>
</dbReference>
<dbReference type="PANTHER" id="PTHR38342:SF2">
    <property type="entry name" value="INNER MEMBRANE OR EXPORTED"/>
    <property type="match status" value="1"/>
</dbReference>
<dbReference type="Pfam" id="PF03625">
    <property type="entry name" value="DUF302"/>
    <property type="match status" value="1"/>
</dbReference>
<dbReference type="PANTHER" id="PTHR38342">
    <property type="entry name" value="SLR5037 PROTEIN"/>
    <property type="match status" value="1"/>
</dbReference>
<proteinExistence type="predicted"/>
<dbReference type="SUPFAM" id="SSF103247">
    <property type="entry name" value="TT1751-like"/>
    <property type="match status" value="1"/>
</dbReference>
<dbReference type="EMBL" id="CP102381">
    <property type="protein sequence ID" value="WEJ63563.1"/>
    <property type="molecule type" value="Genomic_DNA"/>
</dbReference>
<feature type="chain" id="PRO_5045937208" evidence="1">
    <location>
        <begin position="22"/>
        <end position="151"/>
    </location>
</feature>
<dbReference type="RefSeq" id="WP_275595820.1">
    <property type="nucleotide sequence ID" value="NZ_CP102381.1"/>
</dbReference>
<dbReference type="InterPro" id="IPR005180">
    <property type="entry name" value="DUF302"/>
</dbReference>
<dbReference type="InterPro" id="IPR035923">
    <property type="entry name" value="TT1751-like_sf"/>
</dbReference>
<dbReference type="CDD" id="cd14797">
    <property type="entry name" value="DUF302"/>
    <property type="match status" value="1"/>
</dbReference>
<evidence type="ECO:0000259" key="2">
    <source>
        <dbReference type="Pfam" id="PF03625"/>
    </source>
</evidence>